<name>A0A6B2L9H7_9EUKA</name>
<proteinExistence type="predicted"/>
<accession>A0A6B2L9H7</accession>
<dbReference type="Pfam" id="PF10712">
    <property type="entry name" value="NAD-GH"/>
    <property type="match status" value="1"/>
</dbReference>
<organism evidence="1">
    <name type="scientific">Arcella intermedia</name>
    <dbReference type="NCBI Taxonomy" id="1963864"/>
    <lineage>
        <taxon>Eukaryota</taxon>
        <taxon>Amoebozoa</taxon>
        <taxon>Tubulinea</taxon>
        <taxon>Elardia</taxon>
        <taxon>Arcellinida</taxon>
        <taxon>Sphaerothecina</taxon>
        <taxon>Arcellidae</taxon>
        <taxon>Arcella</taxon>
    </lineage>
</organism>
<protein>
    <submittedName>
        <fullName evidence="1">Uncharacterized protein</fullName>
    </submittedName>
</protein>
<reference evidence="1" key="1">
    <citation type="journal article" date="2020" name="J. Eukaryot. Microbiol.">
        <title>De novo Sequencing, Assembly and Annotation of the Transcriptome for the Free-Living Testate Amoeba Arcella intermedia.</title>
        <authorList>
            <person name="Ribeiro G.M."/>
            <person name="Porfirio-Sousa A.L."/>
            <person name="Maurer-Alcala X.X."/>
            <person name="Katz L.A."/>
            <person name="Lahr D.J.G."/>
        </authorList>
    </citation>
    <scope>NUCLEOTIDE SEQUENCE</scope>
</reference>
<dbReference type="AlphaFoldDB" id="A0A6B2L9H7"/>
<dbReference type="EMBL" id="GIBP01004479">
    <property type="protein sequence ID" value="NDV33448.1"/>
    <property type="molecule type" value="Transcribed_RNA"/>
</dbReference>
<sequence length="333" mass="37595">MGRHLFILPVPPTRCPTSHFPKNRMNNTLKLLLLQLQLLLLRTLILIQPLQRLRHRILHLLRIRPQLIPHPLLFIIQLIPHLIHQILQLIPRLHLLLQGLILLRHLLGLLEHPLYLLLRQPPLLCRDGDGLLVIRALVLRSDGQDAVDVHLEGDLNLRGPPRGRGDAGQVEGAQEVVVLRHGPLPLVDLDGDPVLVVLVGGEGLGLLGGDVGVPGDDRRHHPAHRLDTLREGDNVECDQNLRPLLPRDHPRLHSRPIGNSLIRINTPVGLLPVEVALKELLNLRNPRGPSHQDNLMDLMLLQLGIFENLVHWNQSLAEQIHVELFEPRSRGRL</sequence>
<evidence type="ECO:0000313" key="1">
    <source>
        <dbReference type="EMBL" id="NDV33448.1"/>
    </source>
</evidence>
<dbReference type="InterPro" id="IPR019651">
    <property type="entry name" value="Glutamate_DH_NAD-spec"/>
</dbReference>